<dbReference type="RefSeq" id="WP_220194543.1">
    <property type="nucleotide sequence ID" value="NZ_BNJF01000001.1"/>
</dbReference>
<accession>A0A8J3I1R6</accession>
<gene>
    <name evidence="2" type="ORF">KSX_33580</name>
</gene>
<evidence type="ECO:0000313" key="2">
    <source>
        <dbReference type="EMBL" id="GHO45195.1"/>
    </source>
</evidence>
<protein>
    <submittedName>
        <fullName evidence="2">Uncharacterized protein</fullName>
    </submittedName>
</protein>
<sequence length="529" mass="57376">MPIITSPFSPRGMTQGGLKVTLAGVDITAYVDESSIDLKDTLGQGAGSGSGASPRASTFSMKSTLGPAASAVGSGTRPTKPTLVRNGELVIYDANGNRIFGGYLTKITDQTDYTTVYTQLEGVDYWQTFARIIVNEIYSGMSDVQIISALLQKYAPQINIKTLPLAGGMQFSSKNYRNMTLLNALQDVIDSTGYQAWIDPYKNFHYCSPGQSSTAPFSLSDHPDFKSSFQVGVDSYEIDDTAAINRVFFYGGRKPSNDFVQDLSTQANGNNTTFVLAYYPRSASDGAVHVYINGVEKALGYVAGSTDADKFKSEGGTADVLLNADAHTLTFDMAPVVVSTVTCKYRYQLPLVVVLPDPVSVKYYGGYLDGTLSDETVVDVQVAVQRAKVLLLEQAYGLKTLKLRCWRSGLQSGMILRVDHSIRGIHDSFVIQEVDTKPLGNGFFEYDVTCGAWNWSMVDVLNHLIASAQPQDDSTMEDTTAIDDQEQNENFHVSFSVAAIPKNHGGYYAHDSALGDGHDAYCGFSSISS</sequence>
<name>A0A8J3I1R6_9CHLR</name>
<proteinExistence type="predicted"/>
<dbReference type="SUPFAM" id="SSF69279">
    <property type="entry name" value="Phage tail proteins"/>
    <property type="match status" value="1"/>
</dbReference>
<keyword evidence="3" id="KW-1185">Reference proteome</keyword>
<dbReference type="EMBL" id="BNJF01000001">
    <property type="protein sequence ID" value="GHO45195.1"/>
    <property type="molecule type" value="Genomic_DNA"/>
</dbReference>
<evidence type="ECO:0000313" key="3">
    <source>
        <dbReference type="Proteomes" id="UP000612362"/>
    </source>
</evidence>
<comment type="caution">
    <text evidence="2">The sequence shown here is derived from an EMBL/GenBank/DDBJ whole genome shotgun (WGS) entry which is preliminary data.</text>
</comment>
<dbReference type="Proteomes" id="UP000612362">
    <property type="component" value="Unassembled WGS sequence"/>
</dbReference>
<dbReference type="AlphaFoldDB" id="A0A8J3I1R6"/>
<feature type="region of interest" description="Disordered" evidence="1">
    <location>
        <begin position="42"/>
        <end position="61"/>
    </location>
</feature>
<organism evidence="2 3">
    <name type="scientific">Ktedonospora formicarum</name>
    <dbReference type="NCBI Taxonomy" id="2778364"/>
    <lineage>
        <taxon>Bacteria</taxon>
        <taxon>Bacillati</taxon>
        <taxon>Chloroflexota</taxon>
        <taxon>Ktedonobacteria</taxon>
        <taxon>Ktedonobacterales</taxon>
        <taxon>Ktedonobacteraceae</taxon>
        <taxon>Ktedonospora</taxon>
    </lineage>
</organism>
<reference evidence="2" key="1">
    <citation type="submission" date="2020-10" db="EMBL/GenBank/DDBJ databases">
        <title>Taxonomic study of unclassified bacteria belonging to the class Ktedonobacteria.</title>
        <authorList>
            <person name="Yabe S."/>
            <person name="Wang C.M."/>
            <person name="Zheng Y."/>
            <person name="Sakai Y."/>
            <person name="Cavaletti L."/>
            <person name="Monciardini P."/>
            <person name="Donadio S."/>
        </authorList>
    </citation>
    <scope>NUCLEOTIDE SEQUENCE</scope>
    <source>
        <strain evidence="2">SOSP1-1</strain>
    </source>
</reference>
<evidence type="ECO:0000256" key="1">
    <source>
        <dbReference type="SAM" id="MobiDB-lite"/>
    </source>
</evidence>